<protein>
    <recommendedName>
        <fullName evidence="4">Secreted protein</fullName>
    </recommendedName>
</protein>
<dbReference type="RefSeq" id="WP_155194833.1">
    <property type="nucleotide sequence ID" value="NZ_BAAAEA010000003.1"/>
</dbReference>
<gene>
    <name evidence="2" type="ORF">SAMN06265374_1742</name>
</gene>
<reference evidence="2 3" key="1">
    <citation type="submission" date="2017-05" db="EMBL/GenBank/DDBJ databases">
        <authorList>
            <person name="Varghese N."/>
            <person name="Submissions S."/>
        </authorList>
    </citation>
    <scope>NUCLEOTIDE SEQUENCE [LARGE SCALE GENOMIC DNA]</scope>
    <source>
        <strain evidence="2 3">DSM 15949</strain>
    </source>
</reference>
<comment type="caution">
    <text evidence="2">The sequence shown here is derived from an EMBL/GenBank/DDBJ whole genome shotgun (WGS) entry which is preliminary data.</text>
</comment>
<dbReference type="Proteomes" id="UP001157914">
    <property type="component" value="Unassembled WGS sequence"/>
</dbReference>
<sequence length="145" mass="15673">MDSLAQTICSFSQARRAFSGLVLLLWAVYGALSIAEAQSEAGPAISSGPQDGAVSVEDPNTPAMSEEPLTPKLEQLDADKIIADCLAKYAAQGAINAFTRSLCENEVKFKEFENELAHDTPYLDLFDAPFSLEHLRRRALPEGAV</sequence>
<feature type="region of interest" description="Disordered" evidence="1">
    <location>
        <begin position="41"/>
        <end position="72"/>
    </location>
</feature>
<organism evidence="2 3">
    <name type="scientific">Roseibium denhamense</name>
    <dbReference type="NCBI Taxonomy" id="76305"/>
    <lineage>
        <taxon>Bacteria</taxon>
        <taxon>Pseudomonadati</taxon>
        <taxon>Pseudomonadota</taxon>
        <taxon>Alphaproteobacteria</taxon>
        <taxon>Hyphomicrobiales</taxon>
        <taxon>Stappiaceae</taxon>
        <taxon>Roseibium</taxon>
    </lineage>
</organism>
<name>A0ABY1NSA3_9HYPH</name>
<evidence type="ECO:0000313" key="2">
    <source>
        <dbReference type="EMBL" id="SMP16702.1"/>
    </source>
</evidence>
<evidence type="ECO:0000256" key="1">
    <source>
        <dbReference type="SAM" id="MobiDB-lite"/>
    </source>
</evidence>
<dbReference type="EMBL" id="FXTT01000002">
    <property type="protein sequence ID" value="SMP16702.1"/>
    <property type="molecule type" value="Genomic_DNA"/>
</dbReference>
<accession>A0ABY1NSA3</accession>
<evidence type="ECO:0008006" key="4">
    <source>
        <dbReference type="Google" id="ProtNLM"/>
    </source>
</evidence>
<keyword evidence="3" id="KW-1185">Reference proteome</keyword>
<proteinExistence type="predicted"/>
<evidence type="ECO:0000313" key="3">
    <source>
        <dbReference type="Proteomes" id="UP001157914"/>
    </source>
</evidence>